<evidence type="ECO:0000256" key="5">
    <source>
        <dbReference type="ARBA" id="ARBA00022873"/>
    </source>
</evidence>
<comment type="pathway">
    <text evidence="2">Amine and polyamine biosynthesis; carnitine biosynthesis.</text>
</comment>
<dbReference type="PANTHER" id="PTHR10696">
    <property type="entry name" value="GAMMA-BUTYROBETAINE HYDROXYLASE-RELATED"/>
    <property type="match status" value="1"/>
</dbReference>
<evidence type="ECO:0000256" key="7">
    <source>
        <dbReference type="ARBA" id="ARBA00023002"/>
    </source>
</evidence>
<evidence type="ECO:0000256" key="2">
    <source>
        <dbReference type="ARBA" id="ARBA00005022"/>
    </source>
</evidence>
<dbReference type="Pfam" id="PF02668">
    <property type="entry name" value="TauD"/>
    <property type="match status" value="1"/>
</dbReference>
<dbReference type="InterPro" id="IPR038492">
    <property type="entry name" value="GBBH-like_N_sf"/>
</dbReference>
<dbReference type="RefSeq" id="XP_012946749.1">
    <property type="nucleotide sequence ID" value="XM_013091295.1"/>
</dbReference>
<evidence type="ECO:0000256" key="4">
    <source>
        <dbReference type="ARBA" id="ARBA00022723"/>
    </source>
</evidence>
<dbReference type="GeneID" id="101862775"/>
<dbReference type="InterPro" id="IPR003819">
    <property type="entry name" value="TauD/TfdA-like"/>
</dbReference>
<dbReference type="GO" id="GO:0051213">
    <property type="term" value="F:dioxygenase activity"/>
    <property type="evidence" value="ECO:0007669"/>
    <property type="project" value="UniProtKB-KW"/>
</dbReference>
<gene>
    <name evidence="12" type="primary">LOC101862775</name>
</gene>
<feature type="domain" description="Gamma-butyrobetaine hydroxylase-like N-terminal" evidence="10">
    <location>
        <begin position="83"/>
        <end position="153"/>
    </location>
</feature>
<evidence type="ECO:0000256" key="1">
    <source>
        <dbReference type="ARBA" id="ARBA00001954"/>
    </source>
</evidence>
<dbReference type="InterPro" id="IPR010376">
    <property type="entry name" value="GBBH-like_N"/>
</dbReference>
<dbReference type="PANTHER" id="PTHR10696:SF25">
    <property type="entry name" value="OXIDOREDUCTASE AIM17-RELATED"/>
    <property type="match status" value="1"/>
</dbReference>
<sequence>MLRKCAGVVCRSAGRSLTSRQSLACLSARTISSGTPGHNSPHGATASAEADGRPYLANLKTRGLYNEHLVKHVQSYKIQELKVLEQGKYVDITWSDGHQSRFHALWLRHNCHCEDCKLDHNGMLTINFNDIDEGLRVTSVRMEGDDVAIFRWSGETGEKEHEGPIPTYWLRHYCYSEEAESQRREQRTMKFYKEKTVPEVEYAEVMESDQGLYKWLVQLSERGICLVKNVPTQEGMVAKMAEKIAPLQHTIYGETFDVVSTPQPINAAYSPVRLDLHMDQPHYESPPGLQMLHCIEFDPNVVGGDNTFADLQEIAHQFREERPDLFDVLARVPISMQTVHYDRAYPVHIRTKRPIFTLNDREELVGVIWHPMLVGPLQADQADIEPFYKAYKYFFNMVNAEADLYKLRMVAGDLISFNNRRVLHGRAAYSNQTGRRFLQGTYVEISEFQSLVQVFHNKYGDGRLAMRPGSFSWD</sequence>
<proteinExistence type="inferred from homology"/>
<evidence type="ECO:0000256" key="6">
    <source>
        <dbReference type="ARBA" id="ARBA00022964"/>
    </source>
</evidence>
<organism evidence="11 12">
    <name type="scientific">Aplysia californica</name>
    <name type="common">California sea hare</name>
    <dbReference type="NCBI Taxonomy" id="6500"/>
    <lineage>
        <taxon>Eukaryota</taxon>
        <taxon>Metazoa</taxon>
        <taxon>Spiralia</taxon>
        <taxon>Lophotrochozoa</taxon>
        <taxon>Mollusca</taxon>
        <taxon>Gastropoda</taxon>
        <taxon>Heterobranchia</taxon>
        <taxon>Euthyneura</taxon>
        <taxon>Tectipleura</taxon>
        <taxon>Aplysiida</taxon>
        <taxon>Aplysioidea</taxon>
        <taxon>Aplysiidae</taxon>
        <taxon>Aplysia</taxon>
    </lineage>
</organism>
<evidence type="ECO:0000313" key="12">
    <source>
        <dbReference type="RefSeq" id="XP_012946749.1"/>
    </source>
</evidence>
<comment type="similarity">
    <text evidence="3">Belongs to the gamma-BBH/TMLD family.</text>
</comment>
<reference evidence="12" key="1">
    <citation type="submission" date="2025-08" db="UniProtKB">
        <authorList>
            <consortium name="RefSeq"/>
        </authorList>
    </citation>
    <scope>IDENTIFICATION</scope>
</reference>
<evidence type="ECO:0000259" key="9">
    <source>
        <dbReference type="Pfam" id="PF02668"/>
    </source>
</evidence>
<keyword evidence="8" id="KW-0408">Iron</keyword>
<dbReference type="Gene3D" id="3.30.2020.30">
    <property type="match status" value="1"/>
</dbReference>
<dbReference type="Proteomes" id="UP000694888">
    <property type="component" value="Unplaced"/>
</dbReference>
<keyword evidence="6 12" id="KW-0223">Dioxygenase</keyword>
<accession>A0ABM1AFQ0</accession>
<evidence type="ECO:0000259" key="10">
    <source>
        <dbReference type="Pfam" id="PF06155"/>
    </source>
</evidence>
<keyword evidence="5" id="KW-0124">Carnitine biosynthesis</keyword>
<dbReference type="SUPFAM" id="SSF51197">
    <property type="entry name" value="Clavaminate synthase-like"/>
    <property type="match status" value="1"/>
</dbReference>
<keyword evidence="4" id="KW-0479">Metal-binding</keyword>
<dbReference type="Gene3D" id="3.60.130.10">
    <property type="entry name" value="Clavaminate synthase-like"/>
    <property type="match status" value="1"/>
</dbReference>
<comment type="cofactor">
    <cofactor evidence="1">
        <name>Fe(2+)</name>
        <dbReference type="ChEBI" id="CHEBI:29033"/>
    </cofactor>
</comment>
<evidence type="ECO:0000313" key="11">
    <source>
        <dbReference type="Proteomes" id="UP000694888"/>
    </source>
</evidence>
<evidence type="ECO:0000256" key="3">
    <source>
        <dbReference type="ARBA" id="ARBA00008654"/>
    </source>
</evidence>
<keyword evidence="7" id="KW-0560">Oxidoreductase</keyword>
<feature type="domain" description="TauD/TfdA-like" evidence="9">
    <location>
        <begin position="194"/>
        <end position="442"/>
    </location>
</feature>
<evidence type="ECO:0000256" key="8">
    <source>
        <dbReference type="ARBA" id="ARBA00023004"/>
    </source>
</evidence>
<protein>
    <submittedName>
        <fullName evidence="12">Gamma-butyrobetaine dioxygenase</fullName>
    </submittedName>
</protein>
<dbReference type="Pfam" id="PF06155">
    <property type="entry name" value="GBBH-like_N"/>
    <property type="match status" value="1"/>
</dbReference>
<dbReference type="InterPro" id="IPR050411">
    <property type="entry name" value="AlphaKG_dependent_hydroxylases"/>
</dbReference>
<name>A0ABM1AFQ0_APLCA</name>
<dbReference type="InterPro" id="IPR042098">
    <property type="entry name" value="TauD-like_sf"/>
</dbReference>
<keyword evidence="11" id="KW-1185">Reference proteome</keyword>